<evidence type="ECO:0000313" key="1">
    <source>
        <dbReference type="EMBL" id="CAB0034224.1"/>
    </source>
</evidence>
<sequence>MSCTYALITITGSSLIECHLNFSSTYTKAVEVSPVTHRPRSTTAVGVYSACETAAAAAAAAAEAEAEAHATCLRRVHESASRRSCLLLQSLSVYLINAGGRVRESIELRILSVRPTNDATDRDHERIDEARRQRSAARLRSTGTAHRVLRFSEGSPVSHLEPAFPSTTPISVLQAI</sequence>
<protein>
    <submittedName>
        <fullName evidence="1">Uncharacterized protein</fullName>
    </submittedName>
</protein>
<dbReference type="AlphaFoldDB" id="A0A6H5IBT1"/>
<accession>A0A6H5IBT1</accession>
<name>A0A6H5IBT1_9HYME</name>
<proteinExistence type="predicted"/>
<organism evidence="1 2">
    <name type="scientific">Trichogramma brassicae</name>
    <dbReference type="NCBI Taxonomy" id="86971"/>
    <lineage>
        <taxon>Eukaryota</taxon>
        <taxon>Metazoa</taxon>
        <taxon>Ecdysozoa</taxon>
        <taxon>Arthropoda</taxon>
        <taxon>Hexapoda</taxon>
        <taxon>Insecta</taxon>
        <taxon>Pterygota</taxon>
        <taxon>Neoptera</taxon>
        <taxon>Endopterygota</taxon>
        <taxon>Hymenoptera</taxon>
        <taxon>Apocrita</taxon>
        <taxon>Proctotrupomorpha</taxon>
        <taxon>Chalcidoidea</taxon>
        <taxon>Trichogrammatidae</taxon>
        <taxon>Trichogramma</taxon>
    </lineage>
</organism>
<dbReference type="EMBL" id="CADCXV010000738">
    <property type="protein sequence ID" value="CAB0034224.1"/>
    <property type="molecule type" value="Genomic_DNA"/>
</dbReference>
<keyword evidence="2" id="KW-1185">Reference proteome</keyword>
<reference evidence="1 2" key="1">
    <citation type="submission" date="2020-02" db="EMBL/GenBank/DDBJ databases">
        <authorList>
            <person name="Ferguson B K."/>
        </authorList>
    </citation>
    <scope>NUCLEOTIDE SEQUENCE [LARGE SCALE GENOMIC DNA]</scope>
</reference>
<dbReference type="Proteomes" id="UP000479190">
    <property type="component" value="Unassembled WGS sequence"/>
</dbReference>
<gene>
    <name evidence="1" type="ORF">TBRA_LOCUS6122</name>
</gene>
<evidence type="ECO:0000313" key="2">
    <source>
        <dbReference type="Proteomes" id="UP000479190"/>
    </source>
</evidence>